<dbReference type="EMBL" id="JAKMXF010000302">
    <property type="protein sequence ID" value="KAI6651580.1"/>
    <property type="molecule type" value="Genomic_DNA"/>
</dbReference>
<evidence type="ECO:0000256" key="9">
    <source>
        <dbReference type="ARBA" id="ARBA00023242"/>
    </source>
</evidence>
<evidence type="ECO:0000256" key="6">
    <source>
        <dbReference type="ARBA" id="ARBA00023015"/>
    </source>
</evidence>
<dbReference type="AlphaFoldDB" id="A0AAV7JT22"/>
<feature type="compositionally biased region" description="Polar residues" evidence="10">
    <location>
        <begin position="127"/>
        <end position="137"/>
    </location>
</feature>
<dbReference type="GO" id="GO:0045944">
    <property type="term" value="P:positive regulation of transcription by RNA polymerase II"/>
    <property type="evidence" value="ECO:0007669"/>
    <property type="project" value="TreeGrafter"/>
</dbReference>
<dbReference type="Proteomes" id="UP001165289">
    <property type="component" value="Unassembled WGS sequence"/>
</dbReference>
<evidence type="ECO:0000256" key="7">
    <source>
        <dbReference type="ARBA" id="ARBA00023159"/>
    </source>
</evidence>
<name>A0AAV7JT22_9METZ</name>
<comment type="similarity">
    <text evidence="3">Belongs to the TORC family.</text>
</comment>
<feature type="region of interest" description="Disordered" evidence="10">
    <location>
        <begin position="70"/>
        <end position="91"/>
    </location>
</feature>
<evidence type="ECO:0000256" key="2">
    <source>
        <dbReference type="ARBA" id="ARBA00004496"/>
    </source>
</evidence>
<dbReference type="GO" id="GO:0008140">
    <property type="term" value="F:cAMP response element binding protein binding"/>
    <property type="evidence" value="ECO:0007669"/>
    <property type="project" value="InterPro"/>
</dbReference>
<comment type="subcellular location">
    <subcellularLocation>
        <location evidence="2">Cytoplasm</location>
    </subcellularLocation>
    <subcellularLocation>
        <location evidence="1">Nucleus</location>
    </subcellularLocation>
</comment>
<keyword evidence="9" id="KW-0539">Nucleus</keyword>
<feature type="compositionally biased region" description="Low complexity" evidence="10">
    <location>
        <begin position="446"/>
        <end position="456"/>
    </location>
</feature>
<reference evidence="12 13" key="1">
    <citation type="journal article" date="2023" name="BMC Biol.">
        <title>The compact genome of the sponge Oopsacas minuta (Hexactinellida) is lacking key metazoan core genes.</title>
        <authorList>
            <person name="Santini S."/>
            <person name="Schenkelaars Q."/>
            <person name="Jourda C."/>
            <person name="Duchesne M."/>
            <person name="Belahbib H."/>
            <person name="Rocher C."/>
            <person name="Selva M."/>
            <person name="Riesgo A."/>
            <person name="Vervoort M."/>
            <person name="Leys S.P."/>
            <person name="Kodjabachian L."/>
            <person name="Le Bivic A."/>
            <person name="Borchiellini C."/>
            <person name="Claverie J.M."/>
            <person name="Renard E."/>
        </authorList>
    </citation>
    <scope>NUCLEOTIDE SEQUENCE [LARGE SCALE GENOMIC DNA]</scope>
    <source>
        <strain evidence="12">SPO-2</strain>
    </source>
</reference>
<keyword evidence="4" id="KW-0963">Cytoplasm</keyword>
<keyword evidence="7" id="KW-0010">Activator</keyword>
<gene>
    <name evidence="12" type="ORF">LOD99_4831</name>
</gene>
<keyword evidence="13" id="KW-1185">Reference proteome</keyword>
<dbReference type="GO" id="GO:0051289">
    <property type="term" value="P:protein homotetramerization"/>
    <property type="evidence" value="ECO:0007669"/>
    <property type="project" value="InterPro"/>
</dbReference>
<protein>
    <recommendedName>
        <fullName evidence="11">Transducer of regulated CREB activity N-terminal domain-containing protein</fullName>
    </recommendedName>
</protein>
<keyword evidence="8" id="KW-0804">Transcription</keyword>
<evidence type="ECO:0000313" key="13">
    <source>
        <dbReference type="Proteomes" id="UP001165289"/>
    </source>
</evidence>
<keyword evidence="5" id="KW-0597">Phosphoprotein</keyword>
<evidence type="ECO:0000256" key="5">
    <source>
        <dbReference type="ARBA" id="ARBA00022553"/>
    </source>
</evidence>
<evidence type="ECO:0000256" key="8">
    <source>
        <dbReference type="ARBA" id="ARBA00023163"/>
    </source>
</evidence>
<evidence type="ECO:0000256" key="4">
    <source>
        <dbReference type="ARBA" id="ARBA00022490"/>
    </source>
</evidence>
<keyword evidence="6" id="KW-0805">Transcription regulation</keyword>
<evidence type="ECO:0000256" key="3">
    <source>
        <dbReference type="ARBA" id="ARBA00007167"/>
    </source>
</evidence>
<evidence type="ECO:0000256" key="1">
    <source>
        <dbReference type="ARBA" id="ARBA00004123"/>
    </source>
</evidence>
<comment type="caution">
    <text evidence="12">The sequence shown here is derived from an EMBL/GenBank/DDBJ whole genome shotgun (WGS) entry which is preliminary data.</text>
</comment>
<dbReference type="PANTHER" id="PTHR13589:SF15">
    <property type="entry name" value="CREB-REGULATED TRANSCRIPTION COACTIVATOR, ISOFORM B"/>
    <property type="match status" value="1"/>
</dbReference>
<feature type="region of interest" description="Disordered" evidence="10">
    <location>
        <begin position="110"/>
        <end position="137"/>
    </location>
</feature>
<feature type="region of interest" description="Disordered" evidence="10">
    <location>
        <begin position="445"/>
        <end position="467"/>
    </location>
</feature>
<proteinExistence type="inferred from homology"/>
<dbReference type="Pfam" id="PF12884">
    <property type="entry name" value="TORC_N"/>
    <property type="match status" value="1"/>
</dbReference>
<feature type="compositionally biased region" description="Basic residues" evidence="10">
    <location>
        <begin position="112"/>
        <end position="126"/>
    </location>
</feature>
<dbReference type="InterPro" id="IPR024786">
    <property type="entry name" value="TORC"/>
</dbReference>
<feature type="region of interest" description="Disordered" evidence="10">
    <location>
        <begin position="220"/>
        <end position="262"/>
    </location>
</feature>
<dbReference type="GO" id="GO:0005634">
    <property type="term" value="C:nucleus"/>
    <property type="evidence" value="ECO:0007669"/>
    <property type="project" value="UniProtKB-SubCell"/>
</dbReference>
<dbReference type="InterPro" id="IPR024783">
    <property type="entry name" value="TORC_N"/>
</dbReference>
<feature type="domain" description="Transducer of regulated CREB activity N-terminal" evidence="11">
    <location>
        <begin position="19"/>
        <end position="53"/>
    </location>
</feature>
<dbReference type="PANTHER" id="PTHR13589">
    <property type="entry name" value="CREB-REGULATED TRANSCRIPTION COACTIVATOR"/>
    <property type="match status" value="1"/>
</dbReference>
<accession>A0AAV7JT22</accession>
<evidence type="ECO:0000313" key="12">
    <source>
        <dbReference type="EMBL" id="KAI6651580.1"/>
    </source>
</evidence>
<dbReference type="GO" id="GO:0005737">
    <property type="term" value="C:cytoplasm"/>
    <property type="evidence" value="ECO:0007669"/>
    <property type="project" value="UniProtKB-SubCell"/>
</dbReference>
<evidence type="ECO:0000256" key="10">
    <source>
        <dbReference type="SAM" id="MobiDB-lite"/>
    </source>
</evidence>
<organism evidence="12 13">
    <name type="scientific">Oopsacas minuta</name>
    <dbReference type="NCBI Taxonomy" id="111878"/>
    <lineage>
        <taxon>Eukaryota</taxon>
        <taxon>Metazoa</taxon>
        <taxon>Porifera</taxon>
        <taxon>Hexactinellida</taxon>
        <taxon>Hexasterophora</taxon>
        <taxon>Lyssacinosida</taxon>
        <taxon>Leucopsacidae</taxon>
        <taxon>Oopsacas</taxon>
    </lineage>
</organism>
<evidence type="ECO:0000259" key="11">
    <source>
        <dbReference type="Pfam" id="PF12884"/>
    </source>
</evidence>
<sequence length="668" mass="75138">MPGEGNEQPVKKAKIHSLRKFDDKIAVQKQRQEETDEQFKEAMRNIGQMKDPMCLTNLVENLPLLTSGSVDLSSPQNSNIMVRSPPTSNFQRPGRLEWEVIQRDMDEIGPRKYNHTKRGSGRRRSTGHASNDIRNSTSPYPVIYQPMVASHPPQFPEIGVPSNLITRVKSDSDLRNSLEALNIESPIVVPTTDFISTPTPEHSLLPLPQHVPHYWSAAKHRHTMGGHGPARKPISGLRKRSHNSSEEGPVLLPPTSTQHYMNINPRVTSLPDLTDITFHSGLDNPLDCDEFSNVTNYAPNEHMLNSRTLTPQQHAPTSTQFSPEVPPLFQQQQPHNRILTQANQFGYFDDAYLHFQSEPHFNSGSKKMFNSSLSIPESHPLSYAFPQNPSIHTDAYSVMQRSDQVQNRVAVFPENFQLDLPTCTVEESVISEPVMDLYNRDTMYERPTSSRSMPSHPHSRDFSQSQQFRGLDLHSTTAGSTGGYFGYDQIQAVNNPPAGLMLNPNLHKSDPLLQSIVAEGNVIPNLTSQMGFPEGILDFGETPIGPDMCIQDELQFGALRKGHSYDFKTTLFGGNKTPVPGSYTNLSKFSSFPEMMSDGVLNTRDPRGHSQTFQIDNNDSVIDRLLEHDACSQFNNNPIPEDAQKFFQQYERDPNLYSQNNTFDESLF</sequence>